<gene>
    <name evidence="2" type="ORF">L0P03_10890</name>
</gene>
<protein>
    <recommendedName>
        <fullName evidence="4">Beta-galactosidase</fullName>
    </recommendedName>
</protein>
<organism evidence="2 3">
    <name type="scientific">Odoribacter splanchnicus</name>
    <dbReference type="NCBI Taxonomy" id="28118"/>
    <lineage>
        <taxon>Bacteria</taxon>
        <taxon>Pseudomonadati</taxon>
        <taxon>Bacteroidota</taxon>
        <taxon>Bacteroidia</taxon>
        <taxon>Bacteroidales</taxon>
        <taxon>Odoribacteraceae</taxon>
        <taxon>Odoribacter</taxon>
    </lineage>
</organism>
<name>A0AAW5C819_9BACT</name>
<proteinExistence type="predicted"/>
<reference evidence="2" key="1">
    <citation type="submission" date="2022-01" db="EMBL/GenBank/DDBJ databases">
        <title>Collection of gut derived symbiotic bacterial strains cultured from healthy donors.</title>
        <authorList>
            <person name="Lin H."/>
            <person name="Kohout C."/>
            <person name="Waligurski E."/>
            <person name="Pamer E.G."/>
        </authorList>
    </citation>
    <scope>NUCLEOTIDE SEQUENCE</scope>
    <source>
        <strain evidence="2">DFI.1.149</strain>
    </source>
</reference>
<evidence type="ECO:0000313" key="3">
    <source>
        <dbReference type="Proteomes" id="UP001199750"/>
    </source>
</evidence>
<dbReference type="RefSeq" id="WP_118113003.1">
    <property type="nucleotide sequence ID" value="NZ_JABWDG010000009.1"/>
</dbReference>
<evidence type="ECO:0000313" key="2">
    <source>
        <dbReference type="EMBL" id="MCG4960349.1"/>
    </source>
</evidence>
<evidence type="ECO:0000256" key="1">
    <source>
        <dbReference type="SAM" id="SignalP"/>
    </source>
</evidence>
<feature type="signal peptide" evidence="1">
    <location>
        <begin position="1"/>
        <end position="24"/>
    </location>
</feature>
<feature type="chain" id="PRO_5043330367" description="Beta-galactosidase" evidence="1">
    <location>
        <begin position="25"/>
        <end position="63"/>
    </location>
</feature>
<keyword evidence="1" id="KW-0732">Signal</keyword>
<accession>A0AAW5C819</accession>
<dbReference type="Proteomes" id="UP001199750">
    <property type="component" value="Unassembled WGS sequence"/>
</dbReference>
<dbReference type="EMBL" id="JAKNDN010000019">
    <property type="protein sequence ID" value="MCG4960349.1"/>
    <property type="molecule type" value="Genomic_DNA"/>
</dbReference>
<comment type="caution">
    <text evidence="2">The sequence shown here is derived from an EMBL/GenBank/DDBJ whole genome shotgun (WGS) entry which is preliminary data.</text>
</comment>
<dbReference type="AlphaFoldDB" id="A0AAW5C819"/>
<sequence length="63" mass="7310">MNTKGCKFVLGIILSHLLWISASAQVSFGHPEKINRQWKFTLSDPQEAKQLEYEDAHWQLRSP</sequence>
<evidence type="ECO:0008006" key="4">
    <source>
        <dbReference type="Google" id="ProtNLM"/>
    </source>
</evidence>